<dbReference type="GO" id="GO:0009408">
    <property type="term" value="P:response to heat"/>
    <property type="evidence" value="ECO:0007669"/>
    <property type="project" value="TreeGrafter"/>
</dbReference>
<evidence type="ECO:0000313" key="7">
    <source>
        <dbReference type="WBParaSite" id="Csp11.Scaffold630.g20800.t1"/>
    </source>
</evidence>
<dbReference type="PROSITE" id="PS01031">
    <property type="entry name" value="SHSP"/>
    <property type="match status" value="1"/>
</dbReference>
<proteinExistence type="inferred from homology"/>
<dbReference type="PRINTS" id="PR00299">
    <property type="entry name" value="ACRYSTALLIN"/>
</dbReference>
<reference evidence="7" key="1">
    <citation type="submission" date="2016-11" db="UniProtKB">
        <authorList>
            <consortium name="WormBaseParasite"/>
        </authorList>
    </citation>
    <scope>IDENTIFICATION</scope>
</reference>
<evidence type="ECO:0000256" key="3">
    <source>
        <dbReference type="RuleBase" id="RU003616"/>
    </source>
</evidence>
<dbReference type="STRING" id="1561998.A0A1I7UZ58"/>
<keyword evidence="1" id="KW-0346">Stress response</keyword>
<dbReference type="GO" id="GO:0051082">
    <property type="term" value="F:unfolded protein binding"/>
    <property type="evidence" value="ECO:0007669"/>
    <property type="project" value="TreeGrafter"/>
</dbReference>
<dbReference type="Gene3D" id="2.60.40.790">
    <property type="match status" value="1"/>
</dbReference>
<organism evidence="6 7">
    <name type="scientific">Caenorhabditis tropicalis</name>
    <dbReference type="NCBI Taxonomy" id="1561998"/>
    <lineage>
        <taxon>Eukaryota</taxon>
        <taxon>Metazoa</taxon>
        <taxon>Ecdysozoa</taxon>
        <taxon>Nematoda</taxon>
        <taxon>Chromadorea</taxon>
        <taxon>Rhabditida</taxon>
        <taxon>Rhabditina</taxon>
        <taxon>Rhabditomorpha</taxon>
        <taxon>Rhabditoidea</taxon>
        <taxon>Rhabditidae</taxon>
        <taxon>Peloderinae</taxon>
        <taxon>Caenorhabditis</taxon>
    </lineage>
</organism>
<dbReference type="SUPFAM" id="SSF49764">
    <property type="entry name" value="HSP20-like chaperones"/>
    <property type="match status" value="1"/>
</dbReference>
<feature type="signal peptide" evidence="4">
    <location>
        <begin position="1"/>
        <end position="17"/>
    </location>
</feature>
<keyword evidence="4" id="KW-0732">Signal</keyword>
<dbReference type="GO" id="GO:0005737">
    <property type="term" value="C:cytoplasm"/>
    <property type="evidence" value="ECO:0007669"/>
    <property type="project" value="TreeGrafter"/>
</dbReference>
<evidence type="ECO:0000313" key="6">
    <source>
        <dbReference type="Proteomes" id="UP000095282"/>
    </source>
</evidence>
<evidence type="ECO:0000259" key="5">
    <source>
        <dbReference type="PROSITE" id="PS01031"/>
    </source>
</evidence>
<dbReference type="PANTHER" id="PTHR45640">
    <property type="entry name" value="HEAT SHOCK PROTEIN HSP-12.2-RELATED"/>
    <property type="match status" value="1"/>
</dbReference>
<dbReference type="CDD" id="cd06526">
    <property type="entry name" value="metazoan_ACD"/>
    <property type="match status" value="1"/>
</dbReference>
<dbReference type="Proteomes" id="UP000095282">
    <property type="component" value="Unplaced"/>
</dbReference>
<evidence type="ECO:0000256" key="4">
    <source>
        <dbReference type="SAM" id="SignalP"/>
    </source>
</evidence>
<protein>
    <submittedName>
        <fullName evidence="7">SHSP domain-containing protein</fullName>
    </submittedName>
</protein>
<evidence type="ECO:0000256" key="1">
    <source>
        <dbReference type="ARBA" id="ARBA00023016"/>
    </source>
</evidence>
<dbReference type="eggNOG" id="KOG3591">
    <property type="taxonomic scope" value="Eukaryota"/>
</dbReference>
<keyword evidence="6" id="KW-1185">Reference proteome</keyword>
<dbReference type="AlphaFoldDB" id="A0A1I7UZ58"/>
<evidence type="ECO:0000256" key="2">
    <source>
        <dbReference type="PROSITE-ProRule" id="PRU00285"/>
    </source>
</evidence>
<dbReference type="InterPro" id="IPR002068">
    <property type="entry name" value="A-crystallin/Hsp20_dom"/>
</dbReference>
<dbReference type="GO" id="GO:0005634">
    <property type="term" value="C:nucleus"/>
    <property type="evidence" value="ECO:0007669"/>
    <property type="project" value="TreeGrafter"/>
</dbReference>
<feature type="chain" id="PRO_5009309682" evidence="4">
    <location>
        <begin position="18"/>
        <end position="716"/>
    </location>
</feature>
<dbReference type="WBParaSite" id="Csp11.Scaffold630.g20800.t1">
    <property type="protein sequence ID" value="Csp11.Scaffold630.g20800.t1"/>
    <property type="gene ID" value="Csp11.Scaffold630.g20800"/>
</dbReference>
<feature type="domain" description="SHSP" evidence="5">
    <location>
        <begin position="595"/>
        <end position="704"/>
    </location>
</feature>
<dbReference type="Pfam" id="PF00011">
    <property type="entry name" value="HSP20"/>
    <property type="match status" value="1"/>
</dbReference>
<name>A0A1I7UZ58_9PELO</name>
<dbReference type="InterPro" id="IPR001436">
    <property type="entry name" value="Alpha-crystallin/sHSP_animal"/>
</dbReference>
<accession>A0A1I7UZ58</accession>
<comment type="similarity">
    <text evidence="2 3">Belongs to the small heat shock protein (HSP20) family.</text>
</comment>
<dbReference type="PANTHER" id="PTHR45640:SF13">
    <property type="entry name" value="HEAT SHOCK PROTEIN 22-RELATED"/>
    <property type="match status" value="1"/>
</dbReference>
<dbReference type="InterPro" id="IPR008978">
    <property type="entry name" value="HSP20-like_chaperone"/>
</dbReference>
<sequence length="716" mass="79437">MLKSIVLLWITVPLVHCAEPPRHEDVDHIEDIEVEQTQVIITTSKQGPVDHLKIHIELVDIEANKKVNPVDLSGLWLTVTRGRYTIPFLRPDTWYGVRFRSENVVQGHTVVHEEERLIKTKPREEPNLAGALMGFPGLPPTLGVPGYTVPGHVVGTVPSYGSPGHTVAGHGSHTVSAPNDHYRTTQATPPSSSHHHQNSIDVQMHRSLDGVENYESLYVTVEWKTAEERSNLTTGVVKLRVICDHSETKEEIKLKGDEDSVTIEITMDQKYDIEEMDAEKHQIKAHITPLKCHKICWTTDLVLSSGFGDFTKHLGSECKEIYGTTSTTFLRNIKKVSVIENNLSENELVVETEVVESEYGVVTLILQKLGGNDTEDPIKKSFDTTTSNGRFVVPVEDDAIYAVIYNYVKTKPFHYSSKANFLVESPAVNSTKPSRPLVDLSVIPTSFDYKHDKKDTVLKPEPPFLLIKRSPYYSQNDLLVKIEPFCNETEIKFRLEDRYPQHQIDAVPFLCGLNSKMYFCDKNVTSWAKCDSTLCFSTSVLIGLDSFEADVIEEGSPNIRVTTQTHTALPGIPDLGNIHSSMLSNFPNLAISSPSVVGTQTGNITSIRVTNTSFHAVLDVSKYDADSLKVTVIDQSIIVEGSHGEKEDTYGTIESSFKRRFPLPTAVPPESVQSQLTADGHLTIDAKAPEPKQEGARPIQIKVINTAGGAGGEKQQ</sequence>
<dbReference type="GO" id="GO:0042026">
    <property type="term" value="P:protein refolding"/>
    <property type="evidence" value="ECO:0007669"/>
    <property type="project" value="TreeGrafter"/>
</dbReference>